<dbReference type="Proteomes" id="UP000654922">
    <property type="component" value="Unassembled WGS sequence"/>
</dbReference>
<dbReference type="AlphaFoldDB" id="A0A8H6QXY9"/>
<evidence type="ECO:0000259" key="2">
    <source>
        <dbReference type="Pfam" id="PF12706"/>
    </source>
</evidence>
<dbReference type="InterPro" id="IPR036866">
    <property type="entry name" value="RibonucZ/Hydroxyglut_hydro"/>
</dbReference>
<comment type="caution">
    <text evidence="4">The sequence shown here is derived from an EMBL/GenBank/DDBJ whole genome shotgun (WGS) entry which is preliminary data.</text>
</comment>
<proteinExistence type="predicted"/>
<dbReference type="Pfam" id="PF12706">
    <property type="entry name" value="Lactamase_B_2"/>
    <property type="match status" value="1"/>
</dbReference>
<dbReference type="EMBL" id="JACBAE010001384">
    <property type="protein sequence ID" value="KAF7158740.1"/>
    <property type="molecule type" value="Genomic_DNA"/>
</dbReference>
<dbReference type="Proteomes" id="UP000641853">
    <property type="component" value="Unassembled WGS sequence"/>
</dbReference>
<organism evidence="4 5">
    <name type="scientific">Aspergillus felis</name>
    <dbReference type="NCBI Taxonomy" id="1287682"/>
    <lineage>
        <taxon>Eukaryota</taxon>
        <taxon>Fungi</taxon>
        <taxon>Dikarya</taxon>
        <taxon>Ascomycota</taxon>
        <taxon>Pezizomycotina</taxon>
        <taxon>Eurotiomycetes</taxon>
        <taxon>Eurotiomycetidae</taxon>
        <taxon>Eurotiales</taxon>
        <taxon>Aspergillaceae</taxon>
        <taxon>Aspergillus</taxon>
        <taxon>Aspergillus subgen. Fumigati</taxon>
    </lineage>
</organism>
<dbReference type="EMBL" id="JACBAG010001848">
    <property type="protein sequence ID" value="KAF7180037.1"/>
    <property type="molecule type" value="Genomic_DNA"/>
</dbReference>
<keyword evidence="1" id="KW-0378">Hydrolase</keyword>
<feature type="domain" description="Metallo-beta-lactamase" evidence="2">
    <location>
        <begin position="23"/>
        <end position="229"/>
    </location>
</feature>
<dbReference type="SUPFAM" id="SSF56281">
    <property type="entry name" value="Metallo-hydrolase/oxidoreductase"/>
    <property type="match status" value="1"/>
</dbReference>
<dbReference type="GO" id="GO:0016787">
    <property type="term" value="F:hydrolase activity"/>
    <property type="evidence" value="ECO:0007669"/>
    <property type="project" value="UniProtKB-KW"/>
</dbReference>
<keyword evidence="5" id="KW-1185">Reference proteome</keyword>
<dbReference type="Gene3D" id="3.60.15.10">
    <property type="entry name" value="Ribonuclease Z/Hydroxyacylglutathione hydrolase-like"/>
    <property type="match status" value="1"/>
</dbReference>
<accession>A0A8H6QXY9</accession>
<gene>
    <name evidence="3" type="ORF">CNMCM5623_003904</name>
    <name evidence="4" type="ORF">CNMCM7691_009203</name>
</gene>
<evidence type="ECO:0000256" key="1">
    <source>
        <dbReference type="ARBA" id="ARBA00022801"/>
    </source>
</evidence>
<dbReference type="InterPro" id="IPR001279">
    <property type="entry name" value="Metallo-B-lactamas"/>
</dbReference>
<sequence length="267" mass="29373">MTPTLNIIHIGTATAVLEINGVNMLTDPFFSPAGSTWPITDKVVLAVKDDPALRLDRLPVIDAVLLSHEDHPDNLDELGRRLLDGRRVFTTVDGAKNLSPRPAVHGLKPWEKIDTVIAGKKFQITGTPTQHVPGGECTGFIITGEGFGSGRNELPNAIWFSGDTVYIDELKKIADQYHICAAVFNLGNAHVPVNMEDPNGPLMQITMDGKSAARLFREIKADVLVPMHYESWGHFTQFGKELRQDFEDQGILDKVCWLKPGEAVSVL</sequence>
<dbReference type="PANTHER" id="PTHR43546:SF9">
    <property type="entry name" value="L-ASCORBATE-6-PHOSPHATE LACTONASE ULAG-RELATED"/>
    <property type="match status" value="1"/>
</dbReference>
<name>A0A8H6QXY9_9EURO</name>
<evidence type="ECO:0000313" key="3">
    <source>
        <dbReference type="EMBL" id="KAF7158740.1"/>
    </source>
</evidence>
<evidence type="ECO:0000313" key="5">
    <source>
        <dbReference type="Proteomes" id="UP000641853"/>
    </source>
</evidence>
<protein>
    <recommendedName>
        <fullName evidence="2">Metallo-beta-lactamase domain-containing protein</fullName>
    </recommendedName>
</protein>
<reference evidence="4" key="1">
    <citation type="submission" date="2020-06" db="EMBL/GenBank/DDBJ databases">
        <title>Draft genome sequences of strains closely related to Aspergillus parafelis and Aspergillus hiratsukae.</title>
        <authorList>
            <person name="Dos Santos R.A.C."/>
            <person name="Rivero-Menendez O."/>
            <person name="Steenwyk J.L."/>
            <person name="Mead M.E."/>
            <person name="Goldman G.H."/>
            <person name="Alastruey-Izquierdo A."/>
            <person name="Rokas A."/>
        </authorList>
    </citation>
    <scope>NUCLEOTIDE SEQUENCE</scope>
    <source>
        <strain evidence="3">CNM-CM5623</strain>
        <strain evidence="4">CNM-CM7691</strain>
    </source>
</reference>
<evidence type="ECO:0000313" key="4">
    <source>
        <dbReference type="EMBL" id="KAF7180037.1"/>
    </source>
</evidence>
<dbReference type="InterPro" id="IPR050114">
    <property type="entry name" value="UPF0173_UPF0282_UlaG_hydrolase"/>
</dbReference>
<dbReference type="PANTHER" id="PTHR43546">
    <property type="entry name" value="UPF0173 METAL-DEPENDENT HYDROLASE MJ1163-RELATED"/>
    <property type="match status" value="1"/>
</dbReference>
<dbReference type="OrthoDB" id="332863at2759"/>